<dbReference type="AlphaFoldDB" id="A0A3P5X9U2"/>
<keyword evidence="3" id="KW-1185">Reference proteome</keyword>
<dbReference type="SUPFAM" id="SSF51735">
    <property type="entry name" value="NAD(P)-binding Rossmann-fold domains"/>
    <property type="match status" value="1"/>
</dbReference>
<dbReference type="Pfam" id="PF00107">
    <property type="entry name" value="ADH_zinc_N"/>
    <property type="match status" value="1"/>
</dbReference>
<gene>
    <name evidence="2" type="primary">adhT</name>
    <name evidence="2" type="ORF">XINFAN_02865</name>
</gene>
<name>A0A3P5X9U2_9RHOB</name>
<dbReference type="InterPro" id="IPR013154">
    <property type="entry name" value="ADH-like_N"/>
</dbReference>
<feature type="domain" description="Enoyl reductase (ER)" evidence="1">
    <location>
        <begin position="13"/>
        <end position="319"/>
    </location>
</feature>
<evidence type="ECO:0000259" key="1">
    <source>
        <dbReference type="SMART" id="SM00829"/>
    </source>
</evidence>
<dbReference type="PANTHER" id="PTHR43677">
    <property type="entry name" value="SHORT-CHAIN DEHYDROGENASE/REDUCTASE"/>
    <property type="match status" value="1"/>
</dbReference>
<dbReference type="InterPro" id="IPR020843">
    <property type="entry name" value="ER"/>
</dbReference>
<evidence type="ECO:0000313" key="2">
    <source>
        <dbReference type="EMBL" id="VDC31369.1"/>
    </source>
</evidence>
<reference evidence="2 3" key="1">
    <citation type="submission" date="2018-11" db="EMBL/GenBank/DDBJ databases">
        <authorList>
            <person name="Criscuolo A."/>
        </authorList>
    </citation>
    <scope>NUCLEOTIDE SEQUENCE [LARGE SCALE GENOMIC DNA]</scope>
    <source>
        <strain evidence="2">ACIP111625</strain>
    </source>
</reference>
<dbReference type="InterPro" id="IPR036291">
    <property type="entry name" value="NAD(P)-bd_dom_sf"/>
</dbReference>
<proteinExistence type="predicted"/>
<organism evidence="2 3">
    <name type="scientific">Pseudogemmobacter humi</name>
    <dbReference type="NCBI Taxonomy" id="2483812"/>
    <lineage>
        <taxon>Bacteria</taxon>
        <taxon>Pseudomonadati</taxon>
        <taxon>Pseudomonadota</taxon>
        <taxon>Alphaproteobacteria</taxon>
        <taxon>Rhodobacterales</taxon>
        <taxon>Paracoccaceae</taxon>
        <taxon>Pseudogemmobacter</taxon>
    </lineage>
</organism>
<dbReference type="SUPFAM" id="SSF50129">
    <property type="entry name" value="GroES-like"/>
    <property type="match status" value="1"/>
</dbReference>
<dbReference type="InterPro" id="IPR013149">
    <property type="entry name" value="ADH-like_C"/>
</dbReference>
<evidence type="ECO:0000313" key="3">
    <source>
        <dbReference type="Proteomes" id="UP000277498"/>
    </source>
</evidence>
<dbReference type="EC" id="1.1.1.1" evidence="2"/>
<dbReference type="CDD" id="cd08241">
    <property type="entry name" value="QOR1"/>
    <property type="match status" value="1"/>
</dbReference>
<dbReference type="PANTHER" id="PTHR43677:SF4">
    <property type="entry name" value="QUINONE OXIDOREDUCTASE-LIKE PROTEIN 2"/>
    <property type="match status" value="1"/>
</dbReference>
<dbReference type="InterPro" id="IPR011032">
    <property type="entry name" value="GroES-like_sf"/>
</dbReference>
<dbReference type="Proteomes" id="UP000277498">
    <property type="component" value="Unassembled WGS sequence"/>
</dbReference>
<dbReference type="GO" id="GO:0004022">
    <property type="term" value="F:alcohol dehydrogenase (NAD+) activity"/>
    <property type="evidence" value="ECO:0007669"/>
    <property type="project" value="UniProtKB-EC"/>
</dbReference>
<dbReference type="EMBL" id="UXAW01000083">
    <property type="protein sequence ID" value="VDC31369.1"/>
    <property type="molecule type" value="Genomic_DNA"/>
</dbReference>
<dbReference type="InterPro" id="IPR051397">
    <property type="entry name" value="Zn-ADH-like_protein"/>
</dbReference>
<dbReference type="SMART" id="SM00829">
    <property type="entry name" value="PKS_ER"/>
    <property type="match status" value="1"/>
</dbReference>
<accession>A0A3P5X9U2</accession>
<protein>
    <submittedName>
        <fullName evidence="2">Alcohol dehydrogenase</fullName>
        <ecNumber evidence="2">1.1.1.1</ecNumber>
    </submittedName>
</protein>
<dbReference type="Gene3D" id="3.90.180.10">
    <property type="entry name" value="Medium-chain alcohol dehydrogenases, catalytic domain"/>
    <property type="match status" value="1"/>
</dbReference>
<sequence length="322" mass="33417">MSEMKAWQINALGEEPALVRVALPRPGPGEALVRIHAAGLNFADLLMAQGRYQVRAEPPFTAGLELAGTIAGLGPGTEGPPPGTRVAAHVSGGAFAEYAVVPVARLLVLPEEMPFATAAGFQIAFGTSHLALRKAALAPGETLFVTGAAGGVGLTAVEIGHLMGARVIASVRGPEKAEIARAAGADEIIDSDTPDLKGALRALGGVDVTYDTVGGPGFDAAMRATRPGGRMLAIGFAGGEVPQVPLNQLLVRNITVIGLWWGGYLSFAPDQLTDSLAELIAWWQTGRIRPLISEELPFGRLPDGLEAIRSRRATGKLVLTCA</sequence>
<dbReference type="Gene3D" id="3.40.50.720">
    <property type="entry name" value="NAD(P)-binding Rossmann-like Domain"/>
    <property type="match status" value="1"/>
</dbReference>
<dbReference type="Pfam" id="PF08240">
    <property type="entry name" value="ADH_N"/>
    <property type="match status" value="1"/>
</dbReference>
<keyword evidence="2" id="KW-0560">Oxidoreductase</keyword>